<dbReference type="InterPro" id="IPR049712">
    <property type="entry name" value="Poly_export"/>
</dbReference>
<reference evidence="3" key="1">
    <citation type="journal article" date="2019" name="Int. J. Syst. Evol. Microbiol.">
        <title>The Global Catalogue of Microorganisms (GCM) 10K type strain sequencing project: providing services to taxonomists for standard genome sequencing and annotation.</title>
        <authorList>
            <consortium name="The Broad Institute Genomics Platform"/>
            <consortium name="The Broad Institute Genome Sequencing Center for Infectious Disease"/>
            <person name="Wu L."/>
            <person name="Ma J."/>
        </authorList>
    </citation>
    <scope>NUCLEOTIDE SEQUENCE [LARGE SCALE GENOMIC DNA]</scope>
    <source>
        <strain evidence="3">JCM 17927</strain>
    </source>
</reference>
<gene>
    <name evidence="2" type="ORF">GCM10023189_32120</name>
</gene>
<dbReference type="Proteomes" id="UP001501175">
    <property type="component" value="Unassembled WGS sequence"/>
</dbReference>
<keyword evidence="3" id="KW-1185">Reference proteome</keyword>
<sequence length="153" mass="17147">MGKISVVGFSTAEASERILEKLKNFLKEPTVNVRNLSFRISVLGEVARPALFSIPNEQITLTEALGLAGDITIFGRRDNVMVIREENGKRIFSRIDLTQRDVFRSPFFYLHPNDVVYVEPTKARAANADRTNQLIPIVLSGLSIIAIITTRVF</sequence>
<accession>A0ABP8N3R0</accession>
<dbReference type="Pfam" id="PF22461">
    <property type="entry name" value="SLBB_2"/>
    <property type="match status" value="1"/>
</dbReference>
<proteinExistence type="predicted"/>
<evidence type="ECO:0000259" key="1">
    <source>
        <dbReference type="Pfam" id="PF22461"/>
    </source>
</evidence>
<dbReference type="PANTHER" id="PTHR33619">
    <property type="entry name" value="POLYSACCHARIDE EXPORT PROTEIN GFCE-RELATED"/>
    <property type="match status" value="1"/>
</dbReference>
<evidence type="ECO:0000313" key="3">
    <source>
        <dbReference type="Proteomes" id="UP001501175"/>
    </source>
</evidence>
<name>A0ABP8N3R0_9BACT</name>
<comment type="caution">
    <text evidence="2">The sequence shown here is derived from an EMBL/GenBank/DDBJ whole genome shotgun (WGS) entry which is preliminary data.</text>
</comment>
<dbReference type="PANTHER" id="PTHR33619:SF3">
    <property type="entry name" value="POLYSACCHARIDE EXPORT PROTEIN GFCE-RELATED"/>
    <property type="match status" value="1"/>
</dbReference>
<evidence type="ECO:0000313" key="2">
    <source>
        <dbReference type="EMBL" id="GAA4459012.1"/>
    </source>
</evidence>
<dbReference type="Gene3D" id="3.10.560.10">
    <property type="entry name" value="Outer membrane lipoprotein wza domain like"/>
    <property type="match status" value="1"/>
</dbReference>
<dbReference type="EMBL" id="BAABHD010000030">
    <property type="protein sequence ID" value="GAA4459012.1"/>
    <property type="molecule type" value="Genomic_DNA"/>
</dbReference>
<dbReference type="InterPro" id="IPR054765">
    <property type="entry name" value="SLBB_dom"/>
</dbReference>
<protein>
    <recommendedName>
        <fullName evidence="1">SLBB domain-containing protein</fullName>
    </recommendedName>
</protein>
<organism evidence="2 3">
    <name type="scientific">Nibrella saemangeumensis</name>
    <dbReference type="NCBI Taxonomy" id="1084526"/>
    <lineage>
        <taxon>Bacteria</taxon>
        <taxon>Pseudomonadati</taxon>
        <taxon>Bacteroidota</taxon>
        <taxon>Cytophagia</taxon>
        <taxon>Cytophagales</taxon>
        <taxon>Spirosomataceae</taxon>
        <taxon>Nibrella</taxon>
    </lineage>
</organism>
<feature type="domain" description="SLBB" evidence="1">
    <location>
        <begin position="39"/>
        <end position="118"/>
    </location>
</feature>